<evidence type="ECO:0000313" key="2">
    <source>
        <dbReference type="Proteomes" id="UP001185331"/>
    </source>
</evidence>
<accession>A0AAE3XCU2</accession>
<evidence type="ECO:0000313" key="1">
    <source>
        <dbReference type="EMBL" id="MDR6218304.1"/>
    </source>
</evidence>
<dbReference type="RefSeq" id="WP_309854672.1">
    <property type="nucleotide sequence ID" value="NZ_JAVDQJ010000005.1"/>
</dbReference>
<proteinExistence type="predicted"/>
<protein>
    <submittedName>
        <fullName evidence="1">Uncharacterized protein</fullName>
    </submittedName>
</protein>
<organism evidence="1 2">
    <name type="scientific">Deinococcus soli</name>
    <name type="common">ex Cha et al. 2016</name>
    <dbReference type="NCBI Taxonomy" id="1309411"/>
    <lineage>
        <taxon>Bacteria</taxon>
        <taxon>Thermotogati</taxon>
        <taxon>Deinococcota</taxon>
        <taxon>Deinococci</taxon>
        <taxon>Deinococcales</taxon>
        <taxon>Deinococcaceae</taxon>
        <taxon>Deinococcus</taxon>
    </lineage>
</organism>
<dbReference type="EMBL" id="JAVDQK010000004">
    <property type="protein sequence ID" value="MDR6218304.1"/>
    <property type="molecule type" value="Genomic_DNA"/>
</dbReference>
<dbReference type="AlphaFoldDB" id="A0AAE3XCU2"/>
<gene>
    <name evidence="1" type="ORF">J2Y00_001867</name>
</gene>
<reference evidence="1" key="1">
    <citation type="submission" date="2023-07" db="EMBL/GenBank/DDBJ databases">
        <title>Sorghum-associated microbial communities from plants grown in Nebraska, USA.</title>
        <authorList>
            <person name="Schachtman D."/>
        </authorList>
    </citation>
    <scope>NUCLEOTIDE SEQUENCE</scope>
    <source>
        <strain evidence="1">BE330</strain>
    </source>
</reference>
<name>A0AAE3XCU2_9DEIO</name>
<sequence length="108" mass="11907">MGLDLCFQPAANSTPVFTELSGGFAADAFNVSNAFQAKRLAAFVHSELKIDLYEDQTNQEVLFTAAKLAAVEYGPKVADFGISEWEWAQYQKAFADYGNAGYSMVAWY</sequence>
<dbReference type="Proteomes" id="UP001185331">
    <property type="component" value="Unassembled WGS sequence"/>
</dbReference>
<comment type="caution">
    <text evidence="1">The sequence shown here is derived from an EMBL/GenBank/DDBJ whole genome shotgun (WGS) entry which is preliminary data.</text>
</comment>